<dbReference type="InterPro" id="IPR004274">
    <property type="entry name" value="FCP1_dom"/>
</dbReference>
<organism evidence="3 4">
    <name type="scientific">Trichinella patagoniensis</name>
    <dbReference type="NCBI Taxonomy" id="990121"/>
    <lineage>
        <taxon>Eukaryota</taxon>
        <taxon>Metazoa</taxon>
        <taxon>Ecdysozoa</taxon>
        <taxon>Nematoda</taxon>
        <taxon>Enoplea</taxon>
        <taxon>Dorylaimia</taxon>
        <taxon>Trichinellida</taxon>
        <taxon>Trichinellidae</taxon>
        <taxon>Trichinella</taxon>
    </lineage>
</organism>
<name>A0A0V0ZGS7_9BILA</name>
<dbReference type="EMBL" id="JYDQ01000185">
    <property type="protein sequence ID" value="KRY11737.1"/>
    <property type="molecule type" value="Genomic_DNA"/>
</dbReference>
<comment type="caution">
    <text evidence="3">The sequence shown here is derived from an EMBL/GenBank/DDBJ whole genome shotgun (WGS) entry which is preliminary data.</text>
</comment>
<dbReference type="AlphaFoldDB" id="A0A0V0ZGS7"/>
<feature type="domain" description="FCP1 homology" evidence="2">
    <location>
        <begin position="70"/>
        <end position="223"/>
    </location>
</feature>
<dbReference type="OrthoDB" id="5829234at2759"/>
<evidence type="ECO:0000313" key="4">
    <source>
        <dbReference type="Proteomes" id="UP000054783"/>
    </source>
</evidence>
<feature type="region of interest" description="Disordered" evidence="1">
    <location>
        <begin position="1"/>
        <end position="40"/>
    </location>
</feature>
<reference evidence="3 4" key="1">
    <citation type="submission" date="2015-01" db="EMBL/GenBank/DDBJ databases">
        <title>Evolution of Trichinella species and genotypes.</title>
        <authorList>
            <person name="Korhonen P.K."/>
            <person name="Edoardo P."/>
            <person name="Giuseppe L.R."/>
            <person name="Gasser R.B."/>
        </authorList>
    </citation>
    <scope>NUCLEOTIDE SEQUENCE [LARGE SCALE GENOMIC DNA]</scope>
    <source>
        <strain evidence="3">ISS2496</strain>
    </source>
</reference>
<dbReference type="Gene3D" id="3.30.70.270">
    <property type="match status" value="1"/>
</dbReference>
<dbReference type="Gene3D" id="3.40.50.1000">
    <property type="entry name" value="HAD superfamily/HAD-like"/>
    <property type="match status" value="1"/>
</dbReference>
<keyword evidence="4" id="KW-1185">Reference proteome</keyword>
<evidence type="ECO:0000256" key="1">
    <source>
        <dbReference type="SAM" id="MobiDB-lite"/>
    </source>
</evidence>
<evidence type="ECO:0000313" key="3">
    <source>
        <dbReference type="EMBL" id="KRY11737.1"/>
    </source>
</evidence>
<dbReference type="PROSITE" id="PS50969">
    <property type="entry name" value="FCP1"/>
    <property type="match status" value="1"/>
</dbReference>
<dbReference type="InterPro" id="IPR050951">
    <property type="entry name" value="Retrovirus_Pol_polyprotein"/>
</dbReference>
<dbReference type="InterPro" id="IPR023214">
    <property type="entry name" value="HAD_sf"/>
</dbReference>
<dbReference type="InterPro" id="IPR043502">
    <property type="entry name" value="DNA/RNA_pol_sf"/>
</dbReference>
<dbReference type="Pfam" id="PF03031">
    <property type="entry name" value="NIF"/>
    <property type="match status" value="1"/>
</dbReference>
<dbReference type="Pfam" id="PF00078">
    <property type="entry name" value="RVT_1"/>
    <property type="match status" value="1"/>
</dbReference>
<dbReference type="STRING" id="990121.A0A0V0ZGS7"/>
<feature type="compositionally biased region" description="Basic and acidic residues" evidence="1">
    <location>
        <begin position="26"/>
        <end position="40"/>
    </location>
</feature>
<accession>A0A0V0ZGS7</accession>
<dbReference type="Proteomes" id="UP000054783">
    <property type="component" value="Unassembled WGS sequence"/>
</dbReference>
<feature type="compositionally biased region" description="Basic and acidic residues" evidence="1">
    <location>
        <begin position="1"/>
        <end position="17"/>
    </location>
</feature>
<proteinExistence type="predicted"/>
<evidence type="ECO:0000259" key="2">
    <source>
        <dbReference type="PROSITE" id="PS50969"/>
    </source>
</evidence>
<dbReference type="InterPro" id="IPR036412">
    <property type="entry name" value="HAD-like_sf"/>
</dbReference>
<dbReference type="CDD" id="cd01647">
    <property type="entry name" value="RT_LTR"/>
    <property type="match status" value="1"/>
</dbReference>
<dbReference type="Gene3D" id="3.10.10.10">
    <property type="entry name" value="HIV Type 1 Reverse Transcriptase, subunit A, domain 1"/>
    <property type="match status" value="1"/>
</dbReference>
<protein>
    <recommendedName>
        <fullName evidence="2">FCP1 homology domain-containing protein</fullName>
    </recommendedName>
</protein>
<dbReference type="PANTHER" id="PTHR37984:SF5">
    <property type="entry name" value="PROTEIN NYNRIN-LIKE"/>
    <property type="match status" value="1"/>
</dbReference>
<dbReference type="InterPro" id="IPR043128">
    <property type="entry name" value="Rev_trsase/Diguanyl_cyclase"/>
</dbReference>
<gene>
    <name evidence="3" type="primary">K02A2.6</name>
    <name evidence="3" type="ORF">T12_1216</name>
</gene>
<dbReference type="SUPFAM" id="SSF56672">
    <property type="entry name" value="DNA/RNA polymerases"/>
    <property type="match status" value="1"/>
</dbReference>
<dbReference type="PANTHER" id="PTHR37984">
    <property type="entry name" value="PROTEIN CBG26694"/>
    <property type="match status" value="1"/>
</dbReference>
<dbReference type="CDD" id="cd07521">
    <property type="entry name" value="HAD_FCP1-like"/>
    <property type="match status" value="1"/>
</dbReference>
<dbReference type="SMART" id="SM00577">
    <property type="entry name" value="CPDc"/>
    <property type="match status" value="1"/>
</dbReference>
<dbReference type="InterPro" id="IPR000477">
    <property type="entry name" value="RT_dom"/>
</dbReference>
<sequence>MSENYSEDKRKKNKPDEEVSASQDPHQTDPFEDEKATDRFSEAQLRDNFAKKKILDYGMQPCVKSDSSSADIPKLTVVFDLDWTLVYSTKHKLLPAQQRLASGKAYTAIRPYCDTLLKNIRHFCTIMVFSFGSESYVNEVRSLIDPNGEYFDEVFSRNSCTKVMNLYGKDLAKTGADLKRTVLIDDRTQSFLFQPHNGILIRPWTGQEDDTELVKMEKLIMKLTKEDLHQHAFSATVNRILTVEEPKMDNIQEKLLNEFSDLFDKNIGTIKNTRATLHVKPRAEPKTFNTRRIAFPLKKPVEAEIQRLVQEGILDPVDPAATPIEWATPVVCIDKRNGNVPICGNFRVTINPNLLPESHLLPIFEELTTKLVGGQEFSTIDLKDASLQIPVDEKSQKYLTTHIGYFQYKKLPFGITSAPAIFQRYMENLLATVANPGIYLDDVIITGENRSEHLENLSNVFQKLRKARLKTHKNKCNLFKKSITCLGHRIDTDSIHPKMEQVKAIAETSSTKDVKELQNKGISNTKKLISTIRPKVTIGIHSPVMLLRVAWELWYSNVSGSPSFTLLRTEIPSVRVWKTIFVGDRPPSVDALSRLPMQIQEPYTVVNREIRRIAMTKLDDLWLSEKEIIRRTEQEKVLREVKKCIGDNWLEKIGREVKQFYQAREEIAEENALLLKAGRIIIPELPIRKIMKVLHEGHPGIA</sequence>
<dbReference type="SUPFAM" id="SSF56784">
    <property type="entry name" value="HAD-like"/>
    <property type="match status" value="1"/>
</dbReference>